<name>A0A9P7ED65_9AGAM</name>
<protein>
    <submittedName>
        <fullName evidence="2">Uncharacterized protein</fullName>
    </submittedName>
</protein>
<dbReference type="OrthoDB" id="2794538at2759"/>
<evidence type="ECO:0000313" key="3">
    <source>
        <dbReference type="Proteomes" id="UP000807769"/>
    </source>
</evidence>
<dbReference type="RefSeq" id="XP_041194084.1">
    <property type="nucleotide sequence ID" value="XM_041330835.1"/>
</dbReference>
<comment type="caution">
    <text evidence="2">The sequence shown here is derived from an EMBL/GenBank/DDBJ whole genome shotgun (WGS) entry which is preliminary data.</text>
</comment>
<evidence type="ECO:0000313" key="2">
    <source>
        <dbReference type="EMBL" id="KAG1818024.1"/>
    </source>
</evidence>
<feature type="region of interest" description="Disordered" evidence="1">
    <location>
        <begin position="1"/>
        <end position="109"/>
    </location>
</feature>
<organism evidence="2 3">
    <name type="scientific">Suillus subaureus</name>
    <dbReference type="NCBI Taxonomy" id="48587"/>
    <lineage>
        <taxon>Eukaryota</taxon>
        <taxon>Fungi</taxon>
        <taxon>Dikarya</taxon>
        <taxon>Basidiomycota</taxon>
        <taxon>Agaricomycotina</taxon>
        <taxon>Agaricomycetes</taxon>
        <taxon>Agaricomycetidae</taxon>
        <taxon>Boletales</taxon>
        <taxon>Suillineae</taxon>
        <taxon>Suillaceae</taxon>
        <taxon>Suillus</taxon>
    </lineage>
</organism>
<gene>
    <name evidence="2" type="ORF">BJ212DRAFT_1269888</name>
</gene>
<dbReference type="AlphaFoldDB" id="A0A9P7ED65"/>
<dbReference type="GeneID" id="64624852"/>
<proteinExistence type="predicted"/>
<keyword evidence="3" id="KW-1185">Reference proteome</keyword>
<sequence>MPPRRGTPALSSLSPQDATVHSSSTPSSPAYLQFPQARSNSPSGFAHLLSKPSRWFRKPSDPRLASGASEPRSSTSSVAVRKPKISRPTDPRPIFQGFQPEPRVSDASK</sequence>
<feature type="compositionally biased region" description="Polar residues" evidence="1">
    <location>
        <begin position="9"/>
        <end position="43"/>
    </location>
</feature>
<dbReference type="EMBL" id="JABBWG010000012">
    <property type="protein sequence ID" value="KAG1818024.1"/>
    <property type="molecule type" value="Genomic_DNA"/>
</dbReference>
<dbReference type="Proteomes" id="UP000807769">
    <property type="component" value="Unassembled WGS sequence"/>
</dbReference>
<reference evidence="2" key="1">
    <citation type="journal article" date="2020" name="New Phytol.">
        <title>Comparative genomics reveals dynamic genome evolution in host specialist ectomycorrhizal fungi.</title>
        <authorList>
            <person name="Lofgren L.A."/>
            <person name="Nguyen N.H."/>
            <person name="Vilgalys R."/>
            <person name="Ruytinx J."/>
            <person name="Liao H.L."/>
            <person name="Branco S."/>
            <person name="Kuo A."/>
            <person name="LaButti K."/>
            <person name="Lipzen A."/>
            <person name="Andreopoulos W."/>
            <person name="Pangilinan J."/>
            <person name="Riley R."/>
            <person name="Hundley H."/>
            <person name="Na H."/>
            <person name="Barry K."/>
            <person name="Grigoriev I.V."/>
            <person name="Stajich J.E."/>
            <person name="Kennedy P.G."/>
        </authorList>
    </citation>
    <scope>NUCLEOTIDE SEQUENCE</scope>
    <source>
        <strain evidence="2">MN1</strain>
    </source>
</reference>
<evidence type="ECO:0000256" key="1">
    <source>
        <dbReference type="SAM" id="MobiDB-lite"/>
    </source>
</evidence>
<accession>A0A9P7ED65</accession>